<dbReference type="AlphaFoldDB" id="A0A4Y2DB78"/>
<gene>
    <name evidence="1" type="ORF">AVEN_209937_1</name>
</gene>
<evidence type="ECO:0000313" key="1">
    <source>
        <dbReference type="EMBL" id="GBM14043.1"/>
    </source>
</evidence>
<dbReference type="OrthoDB" id="10042427at2759"/>
<evidence type="ECO:0000313" key="2">
    <source>
        <dbReference type="Proteomes" id="UP000499080"/>
    </source>
</evidence>
<dbReference type="Proteomes" id="UP000499080">
    <property type="component" value="Unassembled WGS sequence"/>
</dbReference>
<protein>
    <submittedName>
        <fullName evidence="1">Uncharacterized protein</fullName>
    </submittedName>
</protein>
<organism evidence="1 2">
    <name type="scientific">Araneus ventricosus</name>
    <name type="common">Orbweaver spider</name>
    <name type="synonym">Epeira ventricosa</name>
    <dbReference type="NCBI Taxonomy" id="182803"/>
    <lineage>
        <taxon>Eukaryota</taxon>
        <taxon>Metazoa</taxon>
        <taxon>Ecdysozoa</taxon>
        <taxon>Arthropoda</taxon>
        <taxon>Chelicerata</taxon>
        <taxon>Arachnida</taxon>
        <taxon>Araneae</taxon>
        <taxon>Araneomorphae</taxon>
        <taxon>Entelegynae</taxon>
        <taxon>Araneoidea</taxon>
        <taxon>Araneidae</taxon>
        <taxon>Araneus</taxon>
    </lineage>
</organism>
<name>A0A4Y2DB78_ARAVE</name>
<reference evidence="1 2" key="1">
    <citation type="journal article" date="2019" name="Sci. Rep.">
        <title>Orb-weaving spider Araneus ventricosus genome elucidates the spidroin gene catalogue.</title>
        <authorList>
            <person name="Kono N."/>
            <person name="Nakamura H."/>
            <person name="Ohtoshi R."/>
            <person name="Moran D.A.P."/>
            <person name="Shinohara A."/>
            <person name="Yoshida Y."/>
            <person name="Fujiwara M."/>
            <person name="Mori M."/>
            <person name="Tomita M."/>
            <person name="Arakawa K."/>
        </authorList>
    </citation>
    <scope>NUCLEOTIDE SEQUENCE [LARGE SCALE GENOMIC DNA]</scope>
</reference>
<keyword evidence="2" id="KW-1185">Reference proteome</keyword>
<accession>A0A4Y2DB78</accession>
<dbReference type="EMBL" id="BGPR01000338">
    <property type="protein sequence ID" value="GBM14043.1"/>
    <property type="molecule type" value="Genomic_DNA"/>
</dbReference>
<sequence length="129" mass="14900">MPGDEVIGDPFQPFLFEVWRWLPHMPRHCINTLRGIVKCRANSTTASKIAVRQVKPFEVGRERAMLREDNILSNPNCLGDQSLQRNEDIQSKVKAHLTSLTATFFEKRIGNLVYRFDKCLKLHGDYAEK</sequence>
<comment type="caution">
    <text evidence="1">The sequence shown here is derived from an EMBL/GenBank/DDBJ whole genome shotgun (WGS) entry which is preliminary data.</text>
</comment>
<proteinExistence type="predicted"/>